<dbReference type="InterPro" id="IPR001436">
    <property type="entry name" value="Alpha-crystallin/sHSP_animal"/>
</dbReference>
<evidence type="ECO:0000256" key="3">
    <source>
        <dbReference type="SAM" id="MobiDB-lite"/>
    </source>
</evidence>
<organism evidence="5 6">
    <name type="scientific">Littorina saxatilis</name>
    <dbReference type="NCBI Taxonomy" id="31220"/>
    <lineage>
        <taxon>Eukaryota</taxon>
        <taxon>Metazoa</taxon>
        <taxon>Spiralia</taxon>
        <taxon>Lophotrochozoa</taxon>
        <taxon>Mollusca</taxon>
        <taxon>Gastropoda</taxon>
        <taxon>Caenogastropoda</taxon>
        <taxon>Littorinimorpha</taxon>
        <taxon>Littorinoidea</taxon>
        <taxon>Littorinidae</taxon>
        <taxon>Littorina</taxon>
    </lineage>
</organism>
<keyword evidence="6" id="KW-1185">Reference proteome</keyword>
<reference evidence="5 6" key="1">
    <citation type="submission" date="2024-02" db="EMBL/GenBank/DDBJ databases">
        <title>Chromosome-scale genome assembly of the rough periwinkle Littorina saxatilis.</title>
        <authorList>
            <person name="De Jode A."/>
            <person name="Faria R."/>
            <person name="Formenti G."/>
            <person name="Sims Y."/>
            <person name="Smith T.P."/>
            <person name="Tracey A."/>
            <person name="Wood J.M.D."/>
            <person name="Zagrodzka Z.B."/>
            <person name="Johannesson K."/>
            <person name="Butlin R.K."/>
            <person name="Leder E.H."/>
        </authorList>
    </citation>
    <scope>NUCLEOTIDE SEQUENCE [LARGE SCALE GENOMIC DNA]</scope>
    <source>
        <strain evidence="5">Snail1</strain>
        <tissue evidence="5">Muscle</tissue>
    </source>
</reference>
<gene>
    <name evidence="5" type="ORF">V1264_015392</name>
</gene>
<dbReference type="AlphaFoldDB" id="A0AAN9BLD3"/>
<feature type="region of interest" description="Disordered" evidence="3">
    <location>
        <begin position="276"/>
        <end position="305"/>
    </location>
</feature>
<dbReference type="InterPro" id="IPR002068">
    <property type="entry name" value="A-crystallin/Hsp20_dom"/>
</dbReference>
<feature type="compositionally biased region" description="Basic and acidic residues" evidence="3">
    <location>
        <begin position="383"/>
        <end position="414"/>
    </location>
</feature>
<comment type="similarity">
    <text evidence="1 2">Belongs to the small heat shock protein (HSP20) family.</text>
</comment>
<dbReference type="GO" id="GO:0009408">
    <property type="term" value="P:response to heat"/>
    <property type="evidence" value="ECO:0007669"/>
    <property type="project" value="TreeGrafter"/>
</dbReference>
<name>A0AAN9BLD3_9CAEN</name>
<dbReference type="Pfam" id="PF00011">
    <property type="entry name" value="HSP20"/>
    <property type="match status" value="2"/>
</dbReference>
<feature type="compositionally biased region" description="Basic and acidic residues" evidence="3">
    <location>
        <begin position="290"/>
        <end position="305"/>
    </location>
</feature>
<dbReference type="GO" id="GO:0005737">
    <property type="term" value="C:cytoplasm"/>
    <property type="evidence" value="ECO:0007669"/>
    <property type="project" value="TreeGrafter"/>
</dbReference>
<feature type="region of interest" description="Disordered" evidence="3">
    <location>
        <begin position="136"/>
        <end position="188"/>
    </location>
</feature>
<dbReference type="CDD" id="cd06526">
    <property type="entry name" value="metazoan_ACD"/>
    <property type="match status" value="1"/>
</dbReference>
<dbReference type="GO" id="GO:0042026">
    <property type="term" value="P:protein refolding"/>
    <property type="evidence" value="ECO:0007669"/>
    <property type="project" value="TreeGrafter"/>
</dbReference>
<dbReference type="Proteomes" id="UP001374579">
    <property type="component" value="Unassembled WGS sequence"/>
</dbReference>
<dbReference type="SUPFAM" id="SSF49764">
    <property type="entry name" value="HSP20-like chaperones"/>
    <property type="match status" value="2"/>
</dbReference>
<evidence type="ECO:0000256" key="1">
    <source>
        <dbReference type="PROSITE-ProRule" id="PRU00285"/>
    </source>
</evidence>
<dbReference type="GO" id="GO:0051082">
    <property type="term" value="F:unfolded protein binding"/>
    <property type="evidence" value="ECO:0007669"/>
    <property type="project" value="TreeGrafter"/>
</dbReference>
<dbReference type="PROSITE" id="PS01031">
    <property type="entry name" value="SHSP"/>
    <property type="match status" value="1"/>
</dbReference>
<dbReference type="GO" id="GO:0005634">
    <property type="term" value="C:nucleus"/>
    <property type="evidence" value="ECO:0007669"/>
    <property type="project" value="TreeGrafter"/>
</dbReference>
<dbReference type="InterPro" id="IPR008978">
    <property type="entry name" value="HSP20-like_chaperone"/>
</dbReference>
<protein>
    <recommendedName>
        <fullName evidence="4">SHSP domain-containing protein</fullName>
    </recommendedName>
</protein>
<dbReference type="PRINTS" id="PR00299">
    <property type="entry name" value="ACRYSTALLIN"/>
</dbReference>
<dbReference type="Gene3D" id="2.60.40.790">
    <property type="match status" value="2"/>
</dbReference>
<evidence type="ECO:0000313" key="6">
    <source>
        <dbReference type="Proteomes" id="UP001374579"/>
    </source>
</evidence>
<evidence type="ECO:0000259" key="4">
    <source>
        <dbReference type="PROSITE" id="PS01031"/>
    </source>
</evidence>
<sequence length="545" mass="59937">MQFPGLYASDRYPPHILHLGSGGGSCYPGTMRTFALRRPCDQYYSAGDYDHLFYPTNLRHLSDDTGSFFPNSIKRYPTCRPAPRPAVETAVPFMFGTRLVTPPDHPHSAAGVPELQHHSVLDEALNMAKNLLGSLYDSQGKPVPREGETEKAQESSIVAGSGEQQSEEGTGSASEGESRALVSKRPQWTRSLSVPGFAPEEIEVKVKDNKVHVHALHEESRGSSPYTIKMEKVHTVKLPENIDQESLDCSLKSDGYLQLRAPLSSKLRLEHKEMPAALENKPPEKLQALEGRRKTEALEDKSEKKEALEDKAKRVEGVTFLTDKLLSDILNTKGDECSQVEIPVQQLVQTLLSEAARVPEVLSETLSVLTGKKNIEATTGKEPASEKDSEVKAESTEVKKSTDGEKPAPEEKTPQEAPEEPSEAPSDADATPPLKCNIEDQPTTATATEPASEKQELFCKTIPLAGFSPGNINVNLQGHTLTITAQRQAWFEDCAYTEGIERRVELPAHMDPSTVRCIYEDSGNMVITARLKDHQQQVPVEVATK</sequence>
<feature type="region of interest" description="Disordered" evidence="3">
    <location>
        <begin position="377"/>
        <end position="453"/>
    </location>
</feature>
<feature type="compositionally biased region" description="Low complexity" evidence="3">
    <location>
        <begin position="159"/>
        <end position="175"/>
    </location>
</feature>
<dbReference type="EMBL" id="JBAMIC010000004">
    <property type="protein sequence ID" value="KAK7107475.1"/>
    <property type="molecule type" value="Genomic_DNA"/>
</dbReference>
<dbReference type="CDD" id="cd00298">
    <property type="entry name" value="ACD_sHsps_p23-like"/>
    <property type="match status" value="1"/>
</dbReference>
<proteinExistence type="inferred from homology"/>
<feature type="domain" description="SHSP" evidence="4">
    <location>
        <begin position="170"/>
        <end position="279"/>
    </location>
</feature>
<dbReference type="PANTHER" id="PTHR45640:SF26">
    <property type="entry name" value="RE23625P"/>
    <property type="match status" value="1"/>
</dbReference>
<evidence type="ECO:0000313" key="5">
    <source>
        <dbReference type="EMBL" id="KAK7107475.1"/>
    </source>
</evidence>
<dbReference type="PANTHER" id="PTHR45640">
    <property type="entry name" value="HEAT SHOCK PROTEIN HSP-12.2-RELATED"/>
    <property type="match status" value="1"/>
</dbReference>
<comment type="caution">
    <text evidence="5">The sequence shown here is derived from an EMBL/GenBank/DDBJ whole genome shotgun (WGS) entry which is preliminary data.</text>
</comment>
<evidence type="ECO:0000256" key="2">
    <source>
        <dbReference type="RuleBase" id="RU003616"/>
    </source>
</evidence>
<feature type="compositionally biased region" description="Basic and acidic residues" evidence="3">
    <location>
        <begin position="143"/>
        <end position="153"/>
    </location>
</feature>
<accession>A0AAN9BLD3</accession>